<dbReference type="InterPro" id="IPR045834">
    <property type="entry name" value="Csd3_N2"/>
</dbReference>
<evidence type="ECO:0000256" key="2">
    <source>
        <dbReference type="ARBA" id="ARBA00004196"/>
    </source>
</evidence>
<dbReference type="AlphaFoldDB" id="A0A3B0XU43"/>
<dbReference type="InterPro" id="IPR011055">
    <property type="entry name" value="Dup_hybrid_motif"/>
</dbReference>
<keyword evidence="4" id="KW-0479">Metal-binding</keyword>
<keyword evidence="5" id="KW-0378">Hydrolase</keyword>
<evidence type="ECO:0000256" key="3">
    <source>
        <dbReference type="ARBA" id="ARBA00022670"/>
    </source>
</evidence>
<dbReference type="CDD" id="cd12797">
    <property type="entry name" value="M23_peptidase"/>
    <property type="match status" value="1"/>
</dbReference>
<dbReference type="InterPro" id="IPR016047">
    <property type="entry name" value="M23ase_b-sheet_dom"/>
</dbReference>
<dbReference type="InterPro" id="IPR018392">
    <property type="entry name" value="LysM"/>
</dbReference>
<dbReference type="GO" id="GO:0004222">
    <property type="term" value="F:metalloendopeptidase activity"/>
    <property type="evidence" value="ECO:0007669"/>
    <property type="project" value="TreeGrafter"/>
</dbReference>
<dbReference type="Pfam" id="PF01551">
    <property type="entry name" value="Peptidase_M23"/>
    <property type="match status" value="1"/>
</dbReference>
<dbReference type="EMBL" id="UOFH01000361">
    <property type="protein sequence ID" value="VAW66837.1"/>
    <property type="molecule type" value="Genomic_DNA"/>
</dbReference>
<dbReference type="Pfam" id="PF19425">
    <property type="entry name" value="Csd3_N2"/>
    <property type="match status" value="1"/>
</dbReference>
<proteinExistence type="predicted"/>
<comment type="cofactor">
    <cofactor evidence="1">
        <name>Zn(2+)</name>
        <dbReference type="ChEBI" id="CHEBI:29105"/>
    </cofactor>
</comment>
<evidence type="ECO:0000256" key="5">
    <source>
        <dbReference type="ARBA" id="ARBA00022801"/>
    </source>
</evidence>
<dbReference type="InterPro" id="IPR050570">
    <property type="entry name" value="Cell_wall_metabolism_enzyme"/>
</dbReference>
<dbReference type="Pfam" id="PF04225">
    <property type="entry name" value="LysM_OapA"/>
    <property type="match status" value="1"/>
</dbReference>
<feature type="domain" description="LysM" evidence="8">
    <location>
        <begin position="127"/>
        <end position="175"/>
    </location>
</feature>
<evidence type="ECO:0000256" key="1">
    <source>
        <dbReference type="ARBA" id="ARBA00001947"/>
    </source>
</evidence>
<dbReference type="Gene3D" id="2.70.70.10">
    <property type="entry name" value="Glucose Permease (Domain IIA)"/>
    <property type="match status" value="1"/>
</dbReference>
<keyword evidence="6" id="KW-0862">Zinc</keyword>
<evidence type="ECO:0000256" key="7">
    <source>
        <dbReference type="ARBA" id="ARBA00023049"/>
    </source>
</evidence>
<dbReference type="GO" id="GO:0042834">
    <property type="term" value="F:peptidoglycan binding"/>
    <property type="evidence" value="ECO:0007669"/>
    <property type="project" value="InterPro"/>
</dbReference>
<dbReference type="PROSITE" id="PS51782">
    <property type="entry name" value="LYSM"/>
    <property type="match status" value="1"/>
</dbReference>
<dbReference type="GO" id="GO:0030313">
    <property type="term" value="C:cell envelope"/>
    <property type="evidence" value="ECO:0007669"/>
    <property type="project" value="UniProtKB-SubCell"/>
</dbReference>
<dbReference type="SUPFAM" id="SSF51261">
    <property type="entry name" value="Duplicated hybrid motif"/>
    <property type="match status" value="1"/>
</dbReference>
<reference evidence="9" key="1">
    <citation type="submission" date="2018-06" db="EMBL/GenBank/DDBJ databases">
        <authorList>
            <person name="Zhirakovskaya E."/>
        </authorList>
    </citation>
    <scope>NUCLEOTIDE SEQUENCE</scope>
</reference>
<dbReference type="PANTHER" id="PTHR21666">
    <property type="entry name" value="PEPTIDASE-RELATED"/>
    <property type="match status" value="1"/>
</dbReference>
<dbReference type="GO" id="GO:0046872">
    <property type="term" value="F:metal ion binding"/>
    <property type="evidence" value="ECO:0007669"/>
    <property type="project" value="UniProtKB-KW"/>
</dbReference>
<name>A0A3B0XU43_9ZZZZ</name>
<dbReference type="PANTHER" id="PTHR21666:SF288">
    <property type="entry name" value="CELL DIVISION PROTEIN YTFB"/>
    <property type="match status" value="1"/>
</dbReference>
<evidence type="ECO:0000259" key="8">
    <source>
        <dbReference type="PROSITE" id="PS51782"/>
    </source>
</evidence>
<sequence length="492" mass="55089">MNYNNFINKDFRSRTQAEPQQRHPALRWGLLGAGFAVIGVVLANTGSNEDEPISIAQSDVIQNIDTAITNAQTATSSIKLKLPVPSQYNDAVIEKITETEAIIESTIETDRRETTNTLAEIDNPKWQSLKIKSGDSLSVLFDRANIKPAQLHALMQLGKATSELKRIHPGDSIKVMSDDDGQLLALNYQIDGIRYLQVERDENAQLTANIFKHHIEVRNAYASGEIESSLFLASAKAGLSQNTTMELANVFGWDIDFALDIRKGDKFTVIYEQRFKNGVKIKDGNILAAEFINQGKTFRALRYTDPVTNYTGYYSPSGHSLRKAFLRSPVKFSRISSRFTTKRYHPILHRFRSHKGVDYASGRGTPIRASGDGKVIYKGNKGGYGRTVIIKHGSRYTTLYAHMNSYNRKIRSGKRVKQGQVIGYVGSSGLASGPHLHYEFRVNGVHRNPLTVKFPSTKPIPKRYRDNFELTTRGYVAQLDVLSRSTLALNDN</sequence>
<evidence type="ECO:0000256" key="6">
    <source>
        <dbReference type="ARBA" id="ARBA00022833"/>
    </source>
</evidence>
<protein>
    <submittedName>
        <fullName evidence="9">Peptidase, M23/M37 family</fullName>
    </submittedName>
</protein>
<keyword evidence="7" id="KW-0482">Metalloprotease</keyword>
<dbReference type="GO" id="GO:0006508">
    <property type="term" value="P:proteolysis"/>
    <property type="evidence" value="ECO:0007669"/>
    <property type="project" value="UniProtKB-KW"/>
</dbReference>
<dbReference type="FunFam" id="2.70.70.10:FF:000002">
    <property type="entry name" value="Murein DD-endopeptidase MepM"/>
    <property type="match status" value="1"/>
</dbReference>
<dbReference type="Gene3D" id="3.10.450.350">
    <property type="match status" value="2"/>
</dbReference>
<comment type="subcellular location">
    <subcellularLocation>
        <location evidence="2">Cell envelope</location>
    </subcellularLocation>
</comment>
<evidence type="ECO:0000313" key="9">
    <source>
        <dbReference type="EMBL" id="VAW66837.1"/>
    </source>
</evidence>
<keyword evidence="3" id="KW-0645">Protease</keyword>
<evidence type="ECO:0000256" key="4">
    <source>
        <dbReference type="ARBA" id="ARBA00022723"/>
    </source>
</evidence>
<gene>
    <name evidence="9" type="ORF">MNBD_GAMMA08-1950</name>
</gene>
<organism evidence="9">
    <name type="scientific">hydrothermal vent metagenome</name>
    <dbReference type="NCBI Taxonomy" id="652676"/>
    <lineage>
        <taxon>unclassified sequences</taxon>
        <taxon>metagenomes</taxon>
        <taxon>ecological metagenomes</taxon>
    </lineage>
</organism>
<dbReference type="InterPro" id="IPR007340">
    <property type="entry name" value="LysM_Opacity-associatedA"/>
</dbReference>
<accession>A0A3B0XU43</accession>